<dbReference type="SMART" id="SM00903">
    <property type="entry name" value="Flavin_Reduct"/>
    <property type="match status" value="1"/>
</dbReference>
<comment type="similarity">
    <text evidence="4">Belongs to the flavoredoxin family.</text>
</comment>
<dbReference type="GO" id="GO:0010181">
    <property type="term" value="F:FMN binding"/>
    <property type="evidence" value="ECO:0007669"/>
    <property type="project" value="InterPro"/>
</dbReference>
<reference evidence="6 7" key="1">
    <citation type="submission" date="2020-08" db="EMBL/GenBank/DDBJ databases">
        <title>Oceanospirillum sp. nov. isolated from marine sediment.</title>
        <authorList>
            <person name="Ji X."/>
        </authorList>
    </citation>
    <scope>NUCLEOTIDE SEQUENCE [LARGE SCALE GENOMIC DNA]</scope>
    <source>
        <strain evidence="6 7">D5</strain>
    </source>
</reference>
<evidence type="ECO:0000259" key="5">
    <source>
        <dbReference type="SMART" id="SM00903"/>
    </source>
</evidence>
<protein>
    <submittedName>
        <fullName evidence="6">Flavin reductase family protein</fullName>
    </submittedName>
</protein>
<gene>
    <name evidence="6" type="ORF">H4O21_18355</name>
</gene>
<dbReference type="RefSeq" id="WP_182810341.1">
    <property type="nucleotide sequence ID" value="NZ_JACJFM010000030.1"/>
</dbReference>
<accession>A0A839IUF6</accession>
<dbReference type="Gene3D" id="2.30.110.10">
    <property type="entry name" value="Electron Transport, Fmn-binding Protein, Chain A"/>
    <property type="match status" value="1"/>
</dbReference>
<dbReference type="InterPro" id="IPR012349">
    <property type="entry name" value="Split_barrel_FMN-bd"/>
</dbReference>
<keyword evidence="7" id="KW-1185">Reference proteome</keyword>
<evidence type="ECO:0000256" key="3">
    <source>
        <dbReference type="ARBA" id="ARBA00022643"/>
    </source>
</evidence>
<evidence type="ECO:0000313" key="7">
    <source>
        <dbReference type="Proteomes" id="UP000565262"/>
    </source>
</evidence>
<feature type="domain" description="Flavin reductase like" evidence="5">
    <location>
        <begin position="19"/>
        <end position="172"/>
    </location>
</feature>
<dbReference type="PANTHER" id="PTHR33798">
    <property type="entry name" value="FLAVOPROTEIN OXYGENASE"/>
    <property type="match status" value="1"/>
</dbReference>
<organism evidence="6 7">
    <name type="scientific">Oceanospirillum sediminis</name>
    <dbReference type="NCBI Taxonomy" id="2760088"/>
    <lineage>
        <taxon>Bacteria</taxon>
        <taxon>Pseudomonadati</taxon>
        <taxon>Pseudomonadota</taxon>
        <taxon>Gammaproteobacteria</taxon>
        <taxon>Oceanospirillales</taxon>
        <taxon>Oceanospirillaceae</taxon>
        <taxon>Oceanospirillum</taxon>
    </lineage>
</organism>
<dbReference type="Pfam" id="PF01613">
    <property type="entry name" value="Flavin_Reduct"/>
    <property type="match status" value="1"/>
</dbReference>
<dbReference type="AlphaFoldDB" id="A0A839IUF6"/>
<comment type="cofactor">
    <cofactor evidence="1">
        <name>FMN</name>
        <dbReference type="ChEBI" id="CHEBI:58210"/>
    </cofactor>
</comment>
<dbReference type="EMBL" id="JACJFM010000030">
    <property type="protein sequence ID" value="MBB1488571.1"/>
    <property type="molecule type" value="Genomic_DNA"/>
</dbReference>
<name>A0A839IUF6_9GAMM</name>
<proteinExistence type="inferred from homology"/>
<dbReference type="Proteomes" id="UP000565262">
    <property type="component" value="Unassembled WGS sequence"/>
</dbReference>
<evidence type="ECO:0000256" key="2">
    <source>
        <dbReference type="ARBA" id="ARBA00022630"/>
    </source>
</evidence>
<comment type="caution">
    <text evidence="6">The sequence shown here is derived from an EMBL/GenBank/DDBJ whole genome shotgun (WGS) entry which is preliminary data.</text>
</comment>
<keyword evidence="2" id="KW-0285">Flavoprotein</keyword>
<evidence type="ECO:0000313" key="6">
    <source>
        <dbReference type="EMBL" id="MBB1488571.1"/>
    </source>
</evidence>
<dbReference type="PANTHER" id="PTHR33798:SF5">
    <property type="entry name" value="FLAVIN REDUCTASE LIKE DOMAIN-CONTAINING PROTEIN"/>
    <property type="match status" value="1"/>
</dbReference>
<dbReference type="InterPro" id="IPR002563">
    <property type="entry name" value="Flavin_Rdtase-like_dom"/>
</dbReference>
<sequence length="204" mass="22527">MRIDLSALSTTKIYHLMTQSIIPRPVAWVLTANEGTGFNLAPFSYFNALCSNPPLVMLSIGKKPDGDLKDTRNNILNHRQLVIHIPNTAQAAEVTESARTLDYGESELDNIPHALVQEDGWPLPRLKNAPIAMLAEFYDLHELGPGKQAVIYCEIKEIFIQDECVTTGENDRIIIDATAVDALARLGGGEYAGLGKVFRIDRPE</sequence>
<dbReference type="GO" id="GO:0016646">
    <property type="term" value="F:oxidoreductase activity, acting on the CH-NH group of donors, NAD or NADP as acceptor"/>
    <property type="evidence" value="ECO:0007669"/>
    <property type="project" value="UniProtKB-ARBA"/>
</dbReference>
<keyword evidence="3" id="KW-0288">FMN</keyword>
<evidence type="ECO:0000256" key="4">
    <source>
        <dbReference type="ARBA" id="ARBA00038054"/>
    </source>
</evidence>
<evidence type="ECO:0000256" key="1">
    <source>
        <dbReference type="ARBA" id="ARBA00001917"/>
    </source>
</evidence>
<dbReference type="SUPFAM" id="SSF50475">
    <property type="entry name" value="FMN-binding split barrel"/>
    <property type="match status" value="1"/>
</dbReference>